<accession>W4FYJ5</accession>
<keyword evidence="1" id="KW-0472">Membrane</keyword>
<gene>
    <name evidence="2" type="ORF">H257_13014</name>
</gene>
<keyword evidence="1" id="KW-0812">Transmembrane</keyword>
<evidence type="ECO:0000313" key="2">
    <source>
        <dbReference type="EMBL" id="ETV71879.1"/>
    </source>
</evidence>
<dbReference type="VEuPathDB" id="FungiDB:H257_13014"/>
<dbReference type="GeneID" id="20815010"/>
<protein>
    <submittedName>
        <fullName evidence="2">Uncharacterized protein</fullName>
    </submittedName>
</protein>
<keyword evidence="1" id="KW-1133">Transmembrane helix</keyword>
<evidence type="ECO:0000256" key="1">
    <source>
        <dbReference type="SAM" id="Phobius"/>
    </source>
</evidence>
<dbReference type="RefSeq" id="XP_009838728.1">
    <property type="nucleotide sequence ID" value="XM_009840426.1"/>
</dbReference>
<organism evidence="2">
    <name type="scientific">Aphanomyces astaci</name>
    <name type="common">Crayfish plague agent</name>
    <dbReference type="NCBI Taxonomy" id="112090"/>
    <lineage>
        <taxon>Eukaryota</taxon>
        <taxon>Sar</taxon>
        <taxon>Stramenopiles</taxon>
        <taxon>Oomycota</taxon>
        <taxon>Saprolegniomycetes</taxon>
        <taxon>Saprolegniales</taxon>
        <taxon>Verrucalvaceae</taxon>
        <taxon>Aphanomyces</taxon>
    </lineage>
</organism>
<dbReference type="AlphaFoldDB" id="W4FYJ5"/>
<name>W4FYJ5_APHAT</name>
<sequence>MNFGCQLFYLFLSPLCSVVGGIGYIHGRPPPVIFCGFYINSNTTPIALSNLVETTPYSFDQLSFSTVPKLANLSLSKNSMVALFCVILPFRLIGIHMTVG</sequence>
<dbReference type="EMBL" id="KI913157">
    <property type="protein sequence ID" value="ETV71879.1"/>
    <property type="molecule type" value="Genomic_DNA"/>
</dbReference>
<proteinExistence type="predicted"/>
<feature type="transmembrane region" description="Helical" evidence="1">
    <location>
        <begin position="7"/>
        <end position="25"/>
    </location>
</feature>
<feature type="transmembrane region" description="Helical" evidence="1">
    <location>
        <begin position="80"/>
        <end position="99"/>
    </location>
</feature>
<reference evidence="2" key="1">
    <citation type="submission" date="2013-12" db="EMBL/GenBank/DDBJ databases">
        <title>The Genome Sequence of Aphanomyces astaci APO3.</title>
        <authorList>
            <consortium name="The Broad Institute Genomics Platform"/>
            <person name="Russ C."/>
            <person name="Tyler B."/>
            <person name="van West P."/>
            <person name="Dieguez-Uribeondo J."/>
            <person name="Young S.K."/>
            <person name="Zeng Q."/>
            <person name="Gargeya S."/>
            <person name="Fitzgerald M."/>
            <person name="Abouelleil A."/>
            <person name="Alvarado L."/>
            <person name="Chapman S.B."/>
            <person name="Gainer-Dewar J."/>
            <person name="Goldberg J."/>
            <person name="Griggs A."/>
            <person name="Gujja S."/>
            <person name="Hansen M."/>
            <person name="Howarth C."/>
            <person name="Imamovic A."/>
            <person name="Ireland A."/>
            <person name="Larimer J."/>
            <person name="McCowan C."/>
            <person name="Murphy C."/>
            <person name="Pearson M."/>
            <person name="Poon T.W."/>
            <person name="Priest M."/>
            <person name="Roberts A."/>
            <person name="Saif S."/>
            <person name="Shea T."/>
            <person name="Sykes S."/>
            <person name="Wortman J."/>
            <person name="Nusbaum C."/>
            <person name="Birren B."/>
        </authorList>
    </citation>
    <scope>NUCLEOTIDE SEQUENCE [LARGE SCALE GENOMIC DNA]</scope>
    <source>
        <strain evidence="2">APO3</strain>
    </source>
</reference>